<dbReference type="CDD" id="cd06445">
    <property type="entry name" value="ATase"/>
    <property type="match status" value="1"/>
</dbReference>
<dbReference type="EMBL" id="VSSQ01003658">
    <property type="protein sequence ID" value="MPM21749.1"/>
    <property type="molecule type" value="Genomic_DNA"/>
</dbReference>
<feature type="domain" description="Methylated-DNA-[protein]-cysteine S-methyltransferase DNA binding" evidence="2">
    <location>
        <begin position="15"/>
        <end position="74"/>
    </location>
</feature>
<dbReference type="InterPro" id="IPR036217">
    <property type="entry name" value="MethylDNA_cys_MeTrfase_DNAb"/>
</dbReference>
<dbReference type="SUPFAM" id="SSF46767">
    <property type="entry name" value="Methylated DNA-protein cysteine methyltransferase, C-terminal domain"/>
    <property type="match status" value="1"/>
</dbReference>
<dbReference type="Gene3D" id="1.10.10.10">
    <property type="entry name" value="Winged helix-like DNA-binding domain superfamily/Winged helix DNA-binding domain"/>
    <property type="match status" value="1"/>
</dbReference>
<proteinExistence type="predicted"/>
<name>A0A644Y067_9ZZZZ</name>
<evidence type="ECO:0000259" key="2">
    <source>
        <dbReference type="Pfam" id="PF01035"/>
    </source>
</evidence>
<reference evidence="3" key="1">
    <citation type="submission" date="2019-08" db="EMBL/GenBank/DDBJ databases">
        <authorList>
            <person name="Kucharzyk K."/>
            <person name="Murdoch R.W."/>
            <person name="Higgins S."/>
            <person name="Loffler F."/>
        </authorList>
    </citation>
    <scope>NUCLEOTIDE SEQUENCE</scope>
</reference>
<dbReference type="GO" id="GO:0032259">
    <property type="term" value="P:methylation"/>
    <property type="evidence" value="ECO:0007669"/>
    <property type="project" value="UniProtKB-KW"/>
</dbReference>
<dbReference type="EC" id="2.1.1.63" evidence="3"/>
<evidence type="ECO:0000256" key="1">
    <source>
        <dbReference type="ARBA" id="ARBA00022763"/>
    </source>
</evidence>
<keyword evidence="3" id="KW-0808">Transferase</keyword>
<evidence type="ECO:0000313" key="3">
    <source>
        <dbReference type="EMBL" id="MPM21749.1"/>
    </source>
</evidence>
<keyword evidence="1" id="KW-0227">DNA damage</keyword>
<organism evidence="3">
    <name type="scientific">bioreactor metagenome</name>
    <dbReference type="NCBI Taxonomy" id="1076179"/>
    <lineage>
        <taxon>unclassified sequences</taxon>
        <taxon>metagenomes</taxon>
        <taxon>ecological metagenomes</taxon>
    </lineage>
</organism>
<comment type="caution">
    <text evidence="3">The sequence shown here is derived from an EMBL/GenBank/DDBJ whole genome shotgun (WGS) entry which is preliminary data.</text>
</comment>
<dbReference type="PANTHER" id="PTHR10815:SF5">
    <property type="entry name" value="METHYLATED-DNA--PROTEIN-CYSTEINE METHYLTRANSFERASE"/>
    <property type="match status" value="1"/>
</dbReference>
<dbReference type="GO" id="GO:0006281">
    <property type="term" value="P:DNA repair"/>
    <property type="evidence" value="ECO:0007669"/>
    <property type="project" value="InterPro"/>
</dbReference>
<gene>
    <name evidence="3" type="primary">ogt_24</name>
    <name evidence="3" type="ORF">SDC9_68194</name>
</gene>
<protein>
    <submittedName>
        <fullName evidence="3">Methylated-DNA--protein-cysteine methyltransferase</fullName>
        <ecNumber evidence="3">2.1.1.63</ecNumber>
    </submittedName>
</protein>
<dbReference type="Pfam" id="PF01035">
    <property type="entry name" value="DNA_binding_1"/>
    <property type="match status" value="1"/>
</dbReference>
<dbReference type="PANTHER" id="PTHR10815">
    <property type="entry name" value="METHYLATED-DNA--PROTEIN-CYSTEINE METHYLTRANSFERASE"/>
    <property type="match status" value="1"/>
</dbReference>
<sequence length="85" mass="8681">MGGAATSSVWRSTDLSELARRAGVPDAPRAVGAACGVSPIVLIIPCHRAVGADGSLTKFGGGLAVKRMLLQLEGQTSDAQNHIIQ</sequence>
<dbReference type="InterPro" id="IPR014048">
    <property type="entry name" value="MethylDNA_cys_MeTrfase_DNA-bd"/>
</dbReference>
<dbReference type="NCBIfam" id="TIGR00589">
    <property type="entry name" value="ogt"/>
    <property type="match status" value="1"/>
</dbReference>
<keyword evidence="3" id="KW-0489">Methyltransferase</keyword>
<dbReference type="InterPro" id="IPR036388">
    <property type="entry name" value="WH-like_DNA-bd_sf"/>
</dbReference>
<accession>A0A644Y067</accession>
<dbReference type="GO" id="GO:0003908">
    <property type="term" value="F:methylated-DNA-[protein]-cysteine S-methyltransferase activity"/>
    <property type="evidence" value="ECO:0007669"/>
    <property type="project" value="UniProtKB-EC"/>
</dbReference>
<dbReference type="AlphaFoldDB" id="A0A644Y067"/>